<protein>
    <recommendedName>
        <fullName evidence="8">Tyrosine--tRNA ligase</fullName>
        <ecNumber evidence="8">6.1.1.1</ecNumber>
    </recommendedName>
    <alternativeName>
        <fullName evidence="8">Tyrosyl-tRNA synthetase</fullName>
        <shortName evidence="8">TyrRS</shortName>
    </alternativeName>
</protein>
<dbReference type="InterPro" id="IPR054608">
    <property type="entry name" value="SYY-like_C"/>
</dbReference>
<dbReference type="InterPro" id="IPR014729">
    <property type="entry name" value="Rossmann-like_a/b/a_fold"/>
</dbReference>
<dbReference type="SUPFAM" id="SSF55174">
    <property type="entry name" value="Alpha-L RNA-binding motif"/>
    <property type="match status" value="1"/>
</dbReference>
<dbReference type="PANTHER" id="PTHR11766:SF0">
    <property type="entry name" value="TYROSINE--TRNA LIGASE, MITOCHONDRIAL"/>
    <property type="match status" value="1"/>
</dbReference>
<keyword evidence="5 8" id="KW-0648">Protein biosynthesis</keyword>
<comment type="function">
    <text evidence="8">Catalyzes the attachment of tyrosine to tRNA(Tyr) in a two-step reaction: tyrosine is first activated by ATP to form Tyr-AMP and then transferred to the acceptor end of tRNA(Tyr).</text>
</comment>
<dbReference type="NCBIfam" id="TIGR00234">
    <property type="entry name" value="tyrS"/>
    <property type="match status" value="1"/>
</dbReference>
<dbReference type="PROSITE" id="PS00178">
    <property type="entry name" value="AA_TRNA_LIGASE_I"/>
    <property type="match status" value="1"/>
</dbReference>
<reference evidence="11 12" key="1">
    <citation type="journal article" date="2013" name="Environ. Microbiol.">
        <title>The nutrient supplying capabilities of Uzinura, an endosymbiont of armoured scale insects.</title>
        <authorList>
            <person name="Sabree Z.L."/>
            <person name="Huang C.Y."/>
            <person name="Okusu A."/>
            <person name="Moran N.A."/>
            <person name="Normark B.B."/>
        </authorList>
    </citation>
    <scope>NUCLEOTIDE SEQUENCE [LARGE SCALE GENOMIC DNA]</scope>
    <source>
        <strain evidence="11 12">ASNER</strain>
    </source>
</reference>
<dbReference type="KEGG" id="udi:ASNER_094"/>
<organism evidence="11 12">
    <name type="scientific">Candidatus Uzinura diaspidicola str. ASNER</name>
    <dbReference type="NCBI Taxonomy" id="1133592"/>
    <lineage>
        <taxon>Bacteria</taxon>
        <taxon>Pseudomonadati</taxon>
        <taxon>Bacteroidota</taxon>
        <taxon>Flavobacteriia</taxon>
        <taxon>Flavobacteriales</taxon>
        <taxon>Candidatus Uzinura</taxon>
    </lineage>
</organism>
<dbReference type="Gene3D" id="1.10.240.10">
    <property type="entry name" value="Tyrosyl-Transfer RNA Synthetase"/>
    <property type="match status" value="1"/>
</dbReference>
<dbReference type="GO" id="GO:0004831">
    <property type="term" value="F:tyrosine-tRNA ligase activity"/>
    <property type="evidence" value="ECO:0007669"/>
    <property type="project" value="UniProtKB-UniRule"/>
</dbReference>
<comment type="subcellular location">
    <subcellularLocation>
        <location evidence="8">Cytoplasm</location>
    </subcellularLocation>
</comment>
<evidence type="ECO:0000313" key="12">
    <source>
        <dbReference type="Proteomes" id="UP000011174"/>
    </source>
</evidence>
<sequence length="425" mass="49420">MKDFDILKELVWRGLLCKYTLGIKEQLKKESNIIYIGFDPTSDSLHIGNLLPIFMLEHFHRFGYKSLIILGGATGMLGDPSGKYKERTLLDKEILIHNIHCIQKQLELFLNVEKTKLLNNFNWIGNLSFLNFVRDIGKNLTVNYMMAKESVKSRLKSESEGISFTEFTYQLVQAYDFYHLYTHENCCIQIGGSDQWGNIITGIELIRRLTGGNAYGITFPLITKSNGTKLGKSDNNENIWLDYRKTSPYKFYQFWLNISDEEASRFIKFYTFLQKDEIEHLLYTHNKAPYKRILQKALAKNMTKFIHGEENYKKSLKLSNFLFGKDKLRSLSSLDEKTFLSIFQVVTHKQINRGLLQRGLSILEALTENSGFFSSKGEAIRALKEKSIYINREKVDDNFIINENSIIANRYILLQKGKKTILFYM</sequence>
<dbReference type="PATRIC" id="fig|1133592.3.peg.82"/>
<evidence type="ECO:0000313" key="11">
    <source>
        <dbReference type="EMBL" id="AGC66862.1"/>
    </source>
</evidence>
<dbReference type="GO" id="GO:0006437">
    <property type="term" value="P:tyrosyl-tRNA aminoacylation"/>
    <property type="evidence" value="ECO:0007669"/>
    <property type="project" value="UniProtKB-UniRule"/>
</dbReference>
<accession>L7VJI2</accession>
<keyword evidence="4 9" id="KW-0694">RNA-binding</keyword>
<feature type="binding site" evidence="8">
    <location>
        <position position="169"/>
    </location>
    <ligand>
        <name>L-tyrosine</name>
        <dbReference type="ChEBI" id="CHEBI:58315"/>
    </ligand>
</feature>
<dbReference type="InterPro" id="IPR036986">
    <property type="entry name" value="S4_RNA-bd_sf"/>
</dbReference>
<dbReference type="Pfam" id="PF00579">
    <property type="entry name" value="tRNA-synt_1b"/>
    <property type="match status" value="1"/>
</dbReference>
<dbReference type="GO" id="GO:0005524">
    <property type="term" value="F:ATP binding"/>
    <property type="evidence" value="ECO:0007669"/>
    <property type="project" value="UniProtKB-UniRule"/>
</dbReference>
<name>L7VJI2_9FLAO</name>
<dbReference type="OrthoDB" id="9804243at2"/>
<evidence type="ECO:0000256" key="3">
    <source>
        <dbReference type="ARBA" id="ARBA00022840"/>
    </source>
</evidence>
<dbReference type="EC" id="6.1.1.1" evidence="8"/>
<keyword evidence="1 8" id="KW-0436">Ligase</keyword>
<evidence type="ECO:0000256" key="1">
    <source>
        <dbReference type="ARBA" id="ARBA00022598"/>
    </source>
</evidence>
<dbReference type="InterPro" id="IPR002307">
    <property type="entry name" value="Tyr-tRNA-ligase"/>
</dbReference>
<comment type="subunit">
    <text evidence="8">Homodimer.</text>
</comment>
<evidence type="ECO:0000256" key="6">
    <source>
        <dbReference type="ARBA" id="ARBA00023146"/>
    </source>
</evidence>
<evidence type="ECO:0000256" key="7">
    <source>
        <dbReference type="ARBA" id="ARBA00048248"/>
    </source>
</evidence>
<evidence type="ECO:0000256" key="9">
    <source>
        <dbReference type="PROSITE-ProRule" id="PRU00182"/>
    </source>
</evidence>
<dbReference type="InterPro" id="IPR001412">
    <property type="entry name" value="aa-tRNA-synth_I_CS"/>
</dbReference>
<dbReference type="InterPro" id="IPR002305">
    <property type="entry name" value="aa-tRNA-synth_Ic"/>
</dbReference>
<dbReference type="HAMAP" id="MF_02006">
    <property type="entry name" value="Tyr_tRNA_synth_type1"/>
    <property type="match status" value="1"/>
</dbReference>
<evidence type="ECO:0000259" key="10">
    <source>
        <dbReference type="Pfam" id="PF22421"/>
    </source>
</evidence>
<feature type="domain" description="Tyrosine--tRNA ligase SYY-like C-terminal" evidence="10">
    <location>
        <begin position="359"/>
        <end position="420"/>
    </location>
</feature>
<dbReference type="GO" id="GO:0005829">
    <property type="term" value="C:cytosol"/>
    <property type="evidence" value="ECO:0007669"/>
    <property type="project" value="TreeGrafter"/>
</dbReference>
<proteinExistence type="inferred from homology"/>
<dbReference type="Gene3D" id="3.10.290.10">
    <property type="entry name" value="RNA-binding S4 domain"/>
    <property type="match status" value="1"/>
</dbReference>
<keyword evidence="8" id="KW-0963">Cytoplasm</keyword>
<comment type="catalytic activity">
    <reaction evidence="7 8">
        <text>tRNA(Tyr) + L-tyrosine + ATP = L-tyrosyl-tRNA(Tyr) + AMP + diphosphate + H(+)</text>
        <dbReference type="Rhea" id="RHEA:10220"/>
        <dbReference type="Rhea" id="RHEA-COMP:9706"/>
        <dbReference type="Rhea" id="RHEA-COMP:9707"/>
        <dbReference type="ChEBI" id="CHEBI:15378"/>
        <dbReference type="ChEBI" id="CHEBI:30616"/>
        <dbReference type="ChEBI" id="CHEBI:33019"/>
        <dbReference type="ChEBI" id="CHEBI:58315"/>
        <dbReference type="ChEBI" id="CHEBI:78442"/>
        <dbReference type="ChEBI" id="CHEBI:78536"/>
        <dbReference type="ChEBI" id="CHEBI:456215"/>
        <dbReference type="EC" id="6.1.1.1"/>
    </reaction>
</comment>
<feature type="short sequence motif" description="'KMSKS' region" evidence="8">
    <location>
        <begin position="229"/>
        <end position="233"/>
    </location>
</feature>
<dbReference type="PROSITE" id="PS50889">
    <property type="entry name" value="S4"/>
    <property type="match status" value="1"/>
</dbReference>
<dbReference type="PRINTS" id="PR01040">
    <property type="entry name" value="TRNASYNTHTYR"/>
</dbReference>
<feature type="binding site" evidence="8">
    <location>
        <position position="173"/>
    </location>
    <ligand>
        <name>L-tyrosine</name>
        <dbReference type="ChEBI" id="CHEBI:58315"/>
    </ligand>
</feature>
<evidence type="ECO:0000256" key="4">
    <source>
        <dbReference type="ARBA" id="ARBA00022884"/>
    </source>
</evidence>
<dbReference type="SUPFAM" id="SSF52374">
    <property type="entry name" value="Nucleotidylyl transferase"/>
    <property type="match status" value="1"/>
</dbReference>
<dbReference type="HOGENOM" id="CLU_024003_0_2_10"/>
<dbReference type="InterPro" id="IPR024107">
    <property type="entry name" value="Tyr-tRNA-ligase_bac_1"/>
</dbReference>
<keyword evidence="12" id="KW-1185">Reference proteome</keyword>
<dbReference type="Gene3D" id="3.40.50.620">
    <property type="entry name" value="HUPs"/>
    <property type="match status" value="1"/>
</dbReference>
<keyword evidence="2 8" id="KW-0547">Nucleotide-binding</keyword>
<dbReference type="Pfam" id="PF22421">
    <property type="entry name" value="SYY_C-terminal"/>
    <property type="match status" value="1"/>
</dbReference>
<gene>
    <name evidence="8 11" type="primary">tyrS</name>
    <name evidence="11" type="ORF">ASNER_094</name>
</gene>
<dbReference type="FunFam" id="1.10.240.10:FF:000001">
    <property type="entry name" value="Tyrosine--tRNA ligase"/>
    <property type="match status" value="1"/>
</dbReference>
<feature type="short sequence motif" description="'HIGH' region" evidence="8">
    <location>
        <begin position="40"/>
        <end position="49"/>
    </location>
</feature>
<feature type="binding site" evidence="8">
    <location>
        <position position="35"/>
    </location>
    <ligand>
        <name>L-tyrosine</name>
        <dbReference type="ChEBI" id="CHEBI:58315"/>
    </ligand>
</feature>
<dbReference type="CDD" id="cd00805">
    <property type="entry name" value="TyrRS_core"/>
    <property type="match status" value="1"/>
</dbReference>
<evidence type="ECO:0000256" key="8">
    <source>
        <dbReference type="HAMAP-Rule" id="MF_02006"/>
    </source>
</evidence>
<dbReference type="GO" id="GO:0003723">
    <property type="term" value="F:RNA binding"/>
    <property type="evidence" value="ECO:0007669"/>
    <property type="project" value="UniProtKB-KW"/>
</dbReference>
<keyword evidence="6 8" id="KW-0030">Aminoacyl-tRNA synthetase</keyword>
<dbReference type="PANTHER" id="PTHR11766">
    <property type="entry name" value="TYROSYL-TRNA SYNTHETASE"/>
    <property type="match status" value="1"/>
</dbReference>
<dbReference type="Proteomes" id="UP000011174">
    <property type="component" value="Chromosome"/>
</dbReference>
<evidence type="ECO:0000256" key="5">
    <source>
        <dbReference type="ARBA" id="ARBA00022917"/>
    </source>
</evidence>
<keyword evidence="3 8" id="KW-0067">ATP-binding</keyword>
<dbReference type="AlphaFoldDB" id="L7VJI2"/>
<evidence type="ECO:0000256" key="2">
    <source>
        <dbReference type="ARBA" id="ARBA00022741"/>
    </source>
</evidence>
<comment type="similarity">
    <text evidence="8">Belongs to the class-I aminoacyl-tRNA synthetase family. TyrS type 1 subfamily.</text>
</comment>
<dbReference type="EMBL" id="CP003263">
    <property type="protein sequence ID" value="AGC66862.1"/>
    <property type="molecule type" value="Genomic_DNA"/>
</dbReference>
<feature type="binding site" evidence="8">
    <location>
        <position position="232"/>
    </location>
    <ligand>
        <name>ATP</name>
        <dbReference type="ChEBI" id="CHEBI:30616"/>
    </ligand>
</feature>
<dbReference type="InterPro" id="IPR024088">
    <property type="entry name" value="Tyr-tRNA-ligase_bac-type"/>
</dbReference>
<dbReference type="STRING" id="1133592.ASNER_094"/>